<name>A0A7S9SP34_9CAUD</name>
<keyword evidence="2" id="KW-1185">Reference proteome</keyword>
<dbReference type="Proteomes" id="UP000595016">
    <property type="component" value="Segment"/>
</dbReference>
<dbReference type="EMBL" id="MW082583">
    <property type="protein sequence ID" value="QPI13746.1"/>
    <property type="molecule type" value="Genomic_DNA"/>
</dbReference>
<evidence type="ECO:0000313" key="2">
    <source>
        <dbReference type="Proteomes" id="UP000595016"/>
    </source>
</evidence>
<gene>
    <name evidence="1" type="ORF">SIPHO4S_00050</name>
</gene>
<proteinExistence type="predicted"/>
<protein>
    <submittedName>
        <fullName evidence="1">Uncharacterized protein</fullName>
    </submittedName>
</protein>
<accession>A0A7S9SP34</accession>
<sequence length="164" mass="18194">MGDLRFPAALKPIVNRGYSQQRGSNIYRNSVQGGLPRQGRDTYLEPVPINVTLVVSSLGRQAFYSFLNRINGGADSFVMVHDTGLGLQDHQVLITSTISDDTQDGKNWVISFTATAERTPIQEDTCLSENLPALFGCYGDNLNCFLRAYGEAQSTFPRIWDPMQ</sequence>
<organism evidence="1 2">
    <name type="scientific">Serratia phage Tsm2</name>
    <dbReference type="NCBI Taxonomy" id="2787014"/>
    <lineage>
        <taxon>Viruses</taxon>
        <taxon>Duplodnaviria</taxon>
        <taxon>Heunggongvirae</taxon>
        <taxon>Uroviricota</taxon>
        <taxon>Caudoviricetes</taxon>
        <taxon>Sarkviridae</taxon>
        <taxon>Otakuvirus</taxon>
        <taxon>Otakuvirus Tsm2</taxon>
    </lineage>
</organism>
<reference evidence="1 2" key="1">
    <citation type="submission" date="2020-10" db="EMBL/GenBank/DDBJ databases">
        <authorList>
            <person name="Dukhno E.A."/>
            <person name="Kornienko N.O."/>
            <person name="Shybanov S.R."/>
            <person name="Kharina A.V."/>
            <person name="Budzanivska I.G."/>
        </authorList>
    </citation>
    <scope>NUCLEOTIDE SEQUENCE [LARGE SCALE GENOMIC DNA]</scope>
</reference>
<evidence type="ECO:0000313" key="1">
    <source>
        <dbReference type="EMBL" id="QPI13746.1"/>
    </source>
</evidence>